<dbReference type="InterPro" id="IPR003599">
    <property type="entry name" value="Ig_sub"/>
</dbReference>
<accession>A0A8B7K3G7</accession>
<dbReference type="PANTHER" id="PTHR44427">
    <property type="entry name" value="CARCINOEMBRYONIC ANTIGEN-RELATED CELL ADHESION MOLECULE 19"/>
    <property type="match status" value="1"/>
</dbReference>
<dbReference type="PROSITE" id="PS50835">
    <property type="entry name" value="IG_LIKE"/>
    <property type="match status" value="1"/>
</dbReference>
<name>A0A8B7K3G7_CAMFR</name>
<evidence type="ECO:0000313" key="8">
    <source>
        <dbReference type="Proteomes" id="UP000694856"/>
    </source>
</evidence>
<feature type="region of interest" description="Disordered" evidence="5">
    <location>
        <begin position="1"/>
        <end position="31"/>
    </location>
</feature>
<dbReference type="CDD" id="cd05740">
    <property type="entry name" value="IgI_hCEACAM_2_4_6_like"/>
    <property type="match status" value="1"/>
</dbReference>
<dbReference type="InterPro" id="IPR013783">
    <property type="entry name" value="Ig-like_fold"/>
</dbReference>
<dbReference type="Pfam" id="PF07686">
    <property type="entry name" value="V-set"/>
    <property type="match status" value="1"/>
</dbReference>
<dbReference type="SUPFAM" id="SSF48726">
    <property type="entry name" value="Immunoglobulin"/>
    <property type="match status" value="2"/>
</dbReference>
<dbReference type="CDD" id="cd05774">
    <property type="entry name" value="IgV_CEACAM_D1"/>
    <property type="match status" value="1"/>
</dbReference>
<dbReference type="SMART" id="SM00409">
    <property type="entry name" value="IG"/>
    <property type="match status" value="2"/>
</dbReference>
<gene>
    <name evidence="9" type="primary">LOC102516314</name>
</gene>
<keyword evidence="8" id="KW-1185">Reference proteome</keyword>
<dbReference type="GO" id="GO:0009986">
    <property type="term" value="C:cell surface"/>
    <property type="evidence" value="ECO:0007669"/>
    <property type="project" value="TreeGrafter"/>
</dbReference>
<feature type="region of interest" description="Disordered" evidence="5">
    <location>
        <begin position="352"/>
        <end position="372"/>
    </location>
</feature>
<dbReference type="InterPro" id="IPR013106">
    <property type="entry name" value="Ig_V-set"/>
</dbReference>
<feature type="transmembrane region" description="Helical" evidence="6">
    <location>
        <begin position="309"/>
        <end position="334"/>
    </location>
</feature>
<dbReference type="GO" id="GO:0002682">
    <property type="term" value="P:regulation of immune system process"/>
    <property type="evidence" value="ECO:0007669"/>
    <property type="project" value="TreeGrafter"/>
</dbReference>
<dbReference type="GeneID" id="102516314"/>
<dbReference type="InterPro" id="IPR036179">
    <property type="entry name" value="Ig-like_dom_sf"/>
</dbReference>
<feature type="compositionally biased region" description="Basic and acidic residues" evidence="5">
    <location>
        <begin position="1"/>
        <end position="15"/>
    </location>
</feature>
<dbReference type="AlphaFoldDB" id="A0A8B7K3G7"/>
<dbReference type="FunFam" id="2.60.40.10:FF:000244">
    <property type="entry name" value="carcinoembryonic antigen-related cell adhesion molecule 16"/>
    <property type="match status" value="1"/>
</dbReference>
<dbReference type="GO" id="GO:1990782">
    <property type="term" value="F:protein tyrosine kinase binding"/>
    <property type="evidence" value="ECO:0007669"/>
    <property type="project" value="TreeGrafter"/>
</dbReference>
<dbReference type="InterPro" id="IPR050831">
    <property type="entry name" value="CEA_cell_adhesion"/>
</dbReference>
<evidence type="ECO:0000259" key="7">
    <source>
        <dbReference type="PROSITE" id="PS50835"/>
    </source>
</evidence>
<dbReference type="GO" id="GO:0007165">
    <property type="term" value="P:signal transduction"/>
    <property type="evidence" value="ECO:0007669"/>
    <property type="project" value="TreeGrafter"/>
</dbReference>
<reference evidence="9" key="1">
    <citation type="submission" date="2025-08" db="UniProtKB">
        <authorList>
            <consortium name="RefSeq"/>
        </authorList>
    </citation>
    <scope>IDENTIFICATION</scope>
    <source>
        <tissue evidence="9">Ear skin</tissue>
    </source>
</reference>
<evidence type="ECO:0000256" key="2">
    <source>
        <dbReference type="ARBA" id="ARBA00023180"/>
    </source>
</evidence>
<evidence type="ECO:0000256" key="6">
    <source>
        <dbReference type="SAM" id="Phobius"/>
    </source>
</evidence>
<dbReference type="FunFam" id="2.60.40.10:FF:000340">
    <property type="entry name" value="Carcinoembryonic antigen-related cell adhesion molecule 1"/>
    <property type="match status" value="1"/>
</dbReference>
<evidence type="ECO:0000313" key="9">
    <source>
        <dbReference type="RefSeq" id="XP_014406406.2"/>
    </source>
</evidence>
<organism evidence="8 9">
    <name type="scientific">Camelus ferus</name>
    <name type="common">Wild bactrian camel</name>
    <name type="synonym">Camelus bactrianus ferus</name>
    <dbReference type="NCBI Taxonomy" id="419612"/>
    <lineage>
        <taxon>Eukaryota</taxon>
        <taxon>Metazoa</taxon>
        <taxon>Chordata</taxon>
        <taxon>Craniata</taxon>
        <taxon>Vertebrata</taxon>
        <taxon>Euteleostomi</taxon>
        <taxon>Mammalia</taxon>
        <taxon>Eutheria</taxon>
        <taxon>Laurasiatheria</taxon>
        <taxon>Artiodactyla</taxon>
        <taxon>Tylopoda</taxon>
        <taxon>Camelidae</taxon>
        <taxon>Camelus</taxon>
    </lineage>
</organism>
<feature type="compositionally biased region" description="Polar residues" evidence="5">
    <location>
        <begin position="360"/>
        <end position="371"/>
    </location>
</feature>
<feature type="domain" description="Ig-like" evidence="7">
    <location>
        <begin position="208"/>
        <end position="295"/>
    </location>
</feature>
<dbReference type="RefSeq" id="XP_014406406.2">
    <property type="nucleotide sequence ID" value="XM_014550920.2"/>
</dbReference>
<proteinExistence type="inferred from homology"/>
<dbReference type="Proteomes" id="UP000694856">
    <property type="component" value="Chromosome 9"/>
</dbReference>
<evidence type="ECO:0000256" key="5">
    <source>
        <dbReference type="SAM" id="MobiDB-lite"/>
    </source>
</evidence>
<dbReference type="PANTHER" id="PTHR44427:SF1">
    <property type="entry name" value="CARCINOEMBRYONIC ANTIGEN-RELATED CELL ADHESION MOLECULE 1"/>
    <property type="match status" value="1"/>
</dbReference>
<comment type="similarity">
    <text evidence="4">Belongs to the immunoglobulin superfamily. CEA family.</text>
</comment>
<dbReference type="Pfam" id="PF13927">
    <property type="entry name" value="Ig_3"/>
    <property type="match status" value="1"/>
</dbReference>
<dbReference type="GO" id="GO:0005886">
    <property type="term" value="C:plasma membrane"/>
    <property type="evidence" value="ECO:0007669"/>
    <property type="project" value="TreeGrafter"/>
</dbReference>
<keyword evidence="6" id="KW-0472">Membrane</keyword>
<keyword evidence="1" id="KW-0732">Signal</keyword>
<keyword evidence="6" id="KW-1133">Transmembrane helix</keyword>
<dbReference type="KEGG" id="cfr:102516314"/>
<evidence type="ECO:0000256" key="3">
    <source>
        <dbReference type="ARBA" id="ARBA00023319"/>
    </source>
</evidence>
<evidence type="ECO:0000256" key="1">
    <source>
        <dbReference type="ARBA" id="ARBA00022729"/>
    </source>
</evidence>
<sequence>MSLEERHTALARERPIPGNLGRRRPSTERGRTAELTHHTAVLVGVSGVETLLTEGGTQQTADTMEPSSAPAHRGHVLWQRVLLAVSLLTFWNLPTTTQLSIESVPVNAAEGTDVLLLVYNVTEDLLGYGWFKGEKVENSQQIASYIVSSQVNVPGPAYSGRETIYANGSLLFQNVFQNDTGYYTIIVTTNHFDSKAASGQLRVFPKLPTPVVTSNNLNPLEHKDTVVLTCEPETQNTTYMWWINNQSLPDSARLELSEDNRTLTLLHVTRNDTGPYVCETQNPVSAGRSDPFTLNFLWQEITPALSTGAIVGIVVGILVAVVLVAALGCFYFLARIKSHSCLQNNRVRCPPASTPGHGPSGSSVSLASQSDPKPAVPIYQELLHSDRDIYCGLNHKADVVSSSLPRNAS</sequence>
<dbReference type="InterPro" id="IPR007110">
    <property type="entry name" value="Ig-like_dom"/>
</dbReference>
<keyword evidence="2" id="KW-0325">Glycoprotein</keyword>
<protein>
    <submittedName>
        <fullName evidence="9">LOW QUALITY PROTEIN: carcinoembryonic antigen-related cell adhesion molecule 6-like</fullName>
    </submittedName>
</protein>
<evidence type="ECO:0000256" key="4">
    <source>
        <dbReference type="ARBA" id="ARBA00038222"/>
    </source>
</evidence>
<keyword evidence="6" id="KW-0812">Transmembrane</keyword>
<keyword evidence="3" id="KW-0393">Immunoglobulin domain</keyword>
<dbReference type="Gene3D" id="2.60.40.10">
    <property type="entry name" value="Immunoglobulins"/>
    <property type="match status" value="2"/>
</dbReference>